<dbReference type="SUPFAM" id="SSF51316">
    <property type="entry name" value="Mss4-like"/>
    <property type="match status" value="2"/>
</dbReference>
<dbReference type="OrthoDB" id="5422068at2759"/>
<comment type="caution">
    <text evidence="6">The sequence shown here is derived from an EMBL/GenBank/DDBJ whole genome shotgun (WGS) entry which is preliminary data.</text>
</comment>
<sequence>MADSNIKSLEAKCYCGSVHFTIDIPTAKLPLATHLCHCSICRYQSGAPAVFHTELPDDVEPRYIAPSSPVNLTTYVGEGRTSSWQFCSTCGCHIATVGIQPDRLGRIVMSTSIFKEGGPENFKISRHIYTDSTGDGGIASMLTSIGGREIEVWNPPEGDAGATKAIPDKKPDIDDPDRLRAECYCGGVSFTIQRPTHEALNDEFMSTFVSPLDRTKWLGTLDACDDCRLVTGTHVIGWTFVPLKVCEPAIASDLLIGTAKTYVSSPGVLRSFCGTCGATVFYSCDDRHVGLDSQVVDVAVGILQAREGSMAESWLTWRSRLGAEGSGRRYDNEFTEALVEGSKKWVIERCGKELTFTIG</sequence>
<keyword evidence="4" id="KW-0456">Lyase</keyword>
<name>A0A8K0SNS8_9HYPO</name>
<dbReference type="GO" id="GO:0016846">
    <property type="term" value="F:carbon-sulfur lyase activity"/>
    <property type="evidence" value="ECO:0007669"/>
    <property type="project" value="InterPro"/>
</dbReference>
<evidence type="ECO:0000256" key="3">
    <source>
        <dbReference type="ARBA" id="ARBA00022833"/>
    </source>
</evidence>
<keyword evidence="3" id="KW-0862">Zinc</keyword>
<organism evidence="6 7">
    <name type="scientific">Stachybotrys elegans</name>
    <dbReference type="NCBI Taxonomy" id="80388"/>
    <lineage>
        <taxon>Eukaryota</taxon>
        <taxon>Fungi</taxon>
        <taxon>Dikarya</taxon>
        <taxon>Ascomycota</taxon>
        <taxon>Pezizomycotina</taxon>
        <taxon>Sordariomycetes</taxon>
        <taxon>Hypocreomycetidae</taxon>
        <taxon>Hypocreales</taxon>
        <taxon>Stachybotryaceae</taxon>
        <taxon>Stachybotrys</taxon>
    </lineage>
</organism>
<proteinExistence type="inferred from homology"/>
<dbReference type="Gene3D" id="3.90.1590.10">
    <property type="entry name" value="glutathione-dependent formaldehyde- activating enzyme (gfa)"/>
    <property type="match status" value="2"/>
</dbReference>
<dbReference type="PANTHER" id="PTHR33337">
    <property type="entry name" value="GFA DOMAIN-CONTAINING PROTEIN"/>
    <property type="match status" value="1"/>
</dbReference>
<dbReference type="GO" id="GO:0046872">
    <property type="term" value="F:metal ion binding"/>
    <property type="evidence" value="ECO:0007669"/>
    <property type="project" value="UniProtKB-KW"/>
</dbReference>
<dbReference type="PANTHER" id="PTHR33337:SF31">
    <property type="entry name" value="DUF636 DOMAIN PROTEIN (AFU_ORTHOLOGUE AFUA_2G12650)"/>
    <property type="match status" value="1"/>
</dbReference>
<feature type="domain" description="CENP-V/GFA" evidence="5">
    <location>
        <begin position="9"/>
        <end position="151"/>
    </location>
</feature>
<dbReference type="InterPro" id="IPR011057">
    <property type="entry name" value="Mss4-like_sf"/>
</dbReference>
<dbReference type="Pfam" id="PF04828">
    <property type="entry name" value="GFA"/>
    <property type="match status" value="1"/>
</dbReference>
<keyword evidence="7" id="KW-1185">Reference proteome</keyword>
<dbReference type="AlphaFoldDB" id="A0A8K0SNS8"/>
<protein>
    <submittedName>
        <fullName evidence="6">DUF636 domain protein</fullName>
    </submittedName>
</protein>
<dbReference type="EMBL" id="JAGPNK010000006">
    <property type="protein sequence ID" value="KAH7320036.1"/>
    <property type="molecule type" value="Genomic_DNA"/>
</dbReference>
<dbReference type="InterPro" id="IPR006913">
    <property type="entry name" value="CENP-V/GFA"/>
</dbReference>
<accession>A0A8K0SNS8</accession>
<evidence type="ECO:0000259" key="5">
    <source>
        <dbReference type="PROSITE" id="PS51891"/>
    </source>
</evidence>
<keyword evidence="2" id="KW-0479">Metal-binding</keyword>
<evidence type="ECO:0000256" key="1">
    <source>
        <dbReference type="ARBA" id="ARBA00005495"/>
    </source>
</evidence>
<reference evidence="6" key="1">
    <citation type="journal article" date="2021" name="Nat. Commun.">
        <title>Genetic determinants of endophytism in the Arabidopsis root mycobiome.</title>
        <authorList>
            <person name="Mesny F."/>
            <person name="Miyauchi S."/>
            <person name="Thiergart T."/>
            <person name="Pickel B."/>
            <person name="Atanasova L."/>
            <person name="Karlsson M."/>
            <person name="Huettel B."/>
            <person name="Barry K.W."/>
            <person name="Haridas S."/>
            <person name="Chen C."/>
            <person name="Bauer D."/>
            <person name="Andreopoulos W."/>
            <person name="Pangilinan J."/>
            <person name="LaButti K."/>
            <person name="Riley R."/>
            <person name="Lipzen A."/>
            <person name="Clum A."/>
            <person name="Drula E."/>
            <person name="Henrissat B."/>
            <person name="Kohler A."/>
            <person name="Grigoriev I.V."/>
            <person name="Martin F.M."/>
            <person name="Hacquard S."/>
        </authorList>
    </citation>
    <scope>NUCLEOTIDE SEQUENCE</scope>
    <source>
        <strain evidence="6">MPI-CAGE-CH-0235</strain>
    </source>
</reference>
<gene>
    <name evidence="6" type="ORF">B0I35DRAFT_408760</name>
</gene>
<dbReference type="Proteomes" id="UP000813444">
    <property type="component" value="Unassembled WGS sequence"/>
</dbReference>
<evidence type="ECO:0000256" key="2">
    <source>
        <dbReference type="ARBA" id="ARBA00022723"/>
    </source>
</evidence>
<comment type="similarity">
    <text evidence="1">Belongs to the Gfa family.</text>
</comment>
<dbReference type="PROSITE" id="PS51891">
    <property type="entry name" value="CENP_V_GFA"/>
    <property type="match status" value="1"/>
</dbReference>
<evidence type="ECO:0000313" key="7">
    <source>
        <dbReference type="Proteomes" id="UP000813444"/>
    </source>
</evidence>
<evidence type="ECO:0000256" key="4">
    <source>
        <dbReference type="ARBA" id="ARBA00023239"/>
    </source>
</evidence>
<evidence type="ECO:0000313" key="6">
    <source>
        <dbReference type="EMBL" id="KAH7320036.1"/>
    </source>
</evidence>